<evidence type="ECO:0000256" key="6">
    <source>
        <dbReference type="SAM" id="MobiDB-lite"/>
    </source>
</evidence>
<dbReference type="PROSITE" id="PS50949">
    <property type="entry name" value="HTH_GNTR"/>
    <property type="match status" value="1"/>
</dbReference>
<proteinExistence type="predicted"/>
<dbReference type="Pfam" id="PF00392">
    <property type="entry name" value="GntR"/>
    <property type="match status" value="1"/>
</dbReference>
<evidence type="ECO:0000256" key="4">
    <source>
        <dbReference type="ARBA" id="ARBA00023163"/>
    </source>
</evidence>
<feature type="domain" description="HTH gntR-type" evidence="7">
    <location>
        <begin position="4"/>
        <end position="72"/>
    </location>
</feature>
<sequence>MDDSPPYARIVADIRQRIESGELAPGDRVPSTREITRRWGVAMATATKALGVLRRDGLVRAERGSGTVVEARPGPVPGPGRPRRPAATDGALDPDRIVGAAIAIADREGLAGLSMRRVATDLGAATMALYRHVADKDDLVLRMLDAAMGEWRPPADPPAGWRARLEAAARQLWALFRRHPWLAPAMSMTRPQPLASGLAYSEWTLAALDDSGADRVTAFTAYLTLFNYVRGTAVNLEPEVEAEAQSGMDPDAWMDTQVPSLRAMLADGAFPVFERMLTTPYDFDLDTLFEFGLQRLLDGFAVLLEPPVQTAPGSDVTP</sequence>
<keyword evidence="2" id="KW-0805">Transcription regulation</keyword>
<dbReference type="Gene3D" id="1.10.10.60">
    <property type="entry name" value="Homeodomain-like"/>
    <property type="match status" value="1"/>
</dbReference>
<feature type="DNA-binding region" description="H-T-H motif" evidence="5">
    <location>
        <begin position="114"/>
        <end position="133"/>
    </location>
</feature>
<keyword evidence="1" id="KW-0678">Repressor</keyword>
<dbReference type="PANTHER" id="PTHR44846">
    <property type="entry name" value="MANNOSYL-D-GLYCERATE TRANSPORT/METABOLISM SYSTEM REPRESSOR MNGR-RELATED"/>
    <property type="match status" value="1"/>
</dbReference>
<feature type="region of interest" description="Disordered" evidence="6">
    <location>
        <begin position="68"/>
        <end position="92"/>
    </location>
</feature>
<comment type="caution">
    <text evidence="9">The sequence shown here is derived from an EMBL/GenBank/DDBJ whole genome shotgun (WGS) entry which is preliminary data.</text>
</comment>
<evidence type="ECO:0000313" key="9">
    <source>
        <dbReference type="EMBL" id="TQM13793.1"/>
    </source>
</evidence>
<keyword evidence="10" id="KW-1185">Reference proteome</keyword>
<protein>
    <submittedName>
        <fullName evidence="9">TetR family transcriptional regulator</fullName>
    </submittedName>
</protein>
<dbReference type="OrthoDB" id="2570341at2"/>
<dbReference type="InterPro" id="IPR036271">
    <property type="entry name" value="Tet_transcr_reg_TetR-rel_C_sf"/>
</dbReference>
<evidence type="ECO:0000259" key="7">
    <source>
        <dbReference type="PROSITE" id="PS50949"/>
    </source>
</evidence>
<keyword evidence="4" id="KW-0804">Transcription</keyword>
<dbReference type="InterPro" id="IPR000524">
    <property type="entry name" value="Tscrpt_reg_HTH_GntR"/>
</dbReference>
<dbReference type="EMBL" id="VFPA01000001">
    <property type="protein sequence ID" value="TQM13793.1"/>
    <property type="molecule type" value="Genomic_DNA"/>
</dbReference>
<dbReference type="InterPro" id="IPR003012">
    <property type="entry name" value="Tet_transcr_reg_TetR"/>
</dbReference>
<dbReference type="Pfam" id="PF00440">
    <property type="entry name" value="TetR_N"/>
    <property type="match status" value="1"/>
</dbReference>
<dbReference type="InterPro" id="IPR036390">
    <property type="entry name" value="WH_DNA-bd_sf"/>
</dbReference>
<accession>A0A543DWT3</accession>
<dbReference type="Gene3D" id="1.10.10.10">
    <property type="entry name" value="Winged helix-like DNA-binding domain superfamily/Winged helix DNA-binding domain"/>
    <property type="match status" value="1"/>
</dbReference>
<dbReference type="InterPro" id="IPR001647">
    <property type="entry name" value="HTH_TetR"/>
</dbReference>
<feature type="domain" description="HTH tetR-type" evidence="8">
    <location>
        <begin position="91"/>
        <end position="151"/>
    </location>
</feature>
<reference evidence="9 10" key="1">
    <citation type="submission" date="2019-06" db="EMBL/GenBank/DDBJ databases">
        <title>Sequencing the genomes of 1000 actinobacteria strains.</title>
        <authorList>
            <person name="Klenk H.-P."/>
        </authorList>
    </citation>
    <scope>NUCLEOTIDE SEQUENCE [LARGE SCALE GENOMIC DNA]</scope>
    <source>
        <strain evidence="9 10">DSM 45301</strain>
    </source>
</reference>
<dbReference type="GO" id="GO:0045892">
    <property type="term" value="P:negative regulation of DNA-templated transcription"/>
    <property type="evidence" value="ECO:0007669"/>
    <property type="project" value="InterPro"/>
</dbReference>
<dbReference type="InterPro" id="IPR009057">
    <property type="entry name" value="Homeodomain-like_sf"/>
</dbReference>
<dbReference type="GO" id="GO:0003677">
    <property type="term" value="F:DNA binding"/>
    <property type="evidence" value="ECO:0007669"/>
    <property type="project" value="UniProtKB-UniRule"/>
</dbReference>
<dbReference type="InterPro" id="IPR004111">
    <property type="entry name" value="Repressor_TetR_C"/>
</dbReference>
<evidence type="ECO:0000256" key="3">
    <source>
        <dbReference type="ARBA" id="ARBA00023125"/>
    </source>
</evidence>
<dbReference type="CDD" id="cd07377">
    <property type="entry name" value="WHTH_GntR"/>
    <property type="match status" value="1"/>
</dbReference>
<dbReference type="AlphaFoldDB" id="A0A543DWT3"/>
<dbReference type="RefSeq" id="WP_142047761.1">
    <property type="nucleotide sequence ID" value="NZ_VFPA01000001.1"/>
</dbReference>
<dbReference type="PRINTS" id="PR00400">
    <property type="entry name" value="TETREPRESSOR"/>
</dbReference>
<gene>
    <name evidence="9" type="ORF">FB558_0546</name>
</gene>
<evidence type="ECO:0000256" key="1">
    <source>
        <dbReference type="ARBA" id="ARBA00022491"/>
    </source>
</evidence>
<dbReference type="PROSITE" id="PS50977">
    <property type="entry name" value="HTH_TETR_2"/>
    <property type="match status" value="1"/>
</dbReference>
<evidence type="ECO:0000256" key="2">
    <source>
        <dbReference type="ARBA" id="ARBA00023015"/>
    </source>
</evidence>
<name>A0A543DWT3_9PSEU</name>
<evidence type="ECO:0000259" key="8">
    <source>
        <dbReference type="PROSITE" id="PS50977"/>
    </source>
</evidence>
<dbReference type="InterPro" id="IPR050679">
    <property type="entry name" value="Bact_HTH_transcr_reg"/>
</dbReference>
<dbReference type="SUPFAM" id="SSF48498">
    <property type="entry name" value="Tetracyclin repressor-like, C-terminal domain"/>
    <property type="match status" value="1"/>
</dbReference>
<dbReference type="Proteomes" id="UP000315677">
    <property type="component" value="Unassembled WGS sequence"/>
</dbReference>
<dbReference type="SUPFAM" id="SSF46689">
    <property type="entry name" value="Homeodomain-like"/>
    <property type="match status" value="1"/>
</dbReference>
<dbReference type="InterPro" id="IPR036388">
    <property type="entry name" value="WH-like_DNA-bd_sf"/>
</dbReference>
<dbReference type="GO" id="GO:0003700">
    <property type="term" value="F:DNA-binding transcription factor activity"/>
    <property type="evidence" value="ECO:0007669"/>
    <property type="project" value="InterPro"/>
</dbReference>
<dbReference type="Gene3D" id="1.10.357.10">
    <property type="entry name" value="Tetracycline Repressor, domain 2"/>
    <property type="match status" value="1"/>
</dbReference>
<evidence type="ECO:0000256" key="5">
    <source>
        <dbReference type="PROSITE-ProRule" id="PRU00335"/>
    </source>
</evidence>
<dbReference type="PANTHER" id="PTHR44846:SF17">
    <property type="entry name" value="GNTR-FAMILY TRANSCRIPTIONAL REGULATOR"/>
    <property type="match status" value="1"/>
</dbReference>
<organism evidence="9 10">
    <name type="scientific">Pseudonocardia kunmingensis</name>
    <dbReference type="NCBI Taxonomy" id="630975"/>
    <lineage>
        <taxon>Bacteria</taxon>
        <taxon>Bacillati</taxon>
        <taxon>Actinomycetota</taxon>
        <taxon>Actinomycetes</taxon>
        <taxon>Pseudonocardiales</taxon>
        <taxon>Pseudonocardiaceae</taxon>
        <taxon>Pseudonocardia</taxon>
    </lineage>
</organism>
<dbReference type="Pfam" id="PF02909">
    <property type="entry name" value="TetR_C_1"/>
    <property type="match status" value="1"/>
</dbReference>
<keyword evidence="3 5" id="KW-0238">DNA-binding</keyword>
<dbReference type="SMART" id="SM00345">
    <property type="entry name" value="HTH_GNTR"/>
    <property type="match status" value="1"/>
</dbReference>
<dbReference type="GO" id="GO:0046677">
    <property type="term" value="P:response to antibiotic"/>
    <property type="evidence" value="ECO:0007669"/>
    <property type="project" value="InterPro"/>
</dbReference>
<evidence type="ECO:0000313" key="10">
    <source>
        <dbReference type="Proteomes" id="UP000315677"/>
    </source>
</evidence>
<dbReference type="SUPFAM" id="SSF46785">
    <property type="entry name" value="Winged helix' DNA-binding domain"/>
    <property type="match status" value="1"/>
</dbReference>